<evidence type="ECO:0000313" key="3">
    <source>
        <dbReference type="Proteomes" id="UP000676325"/>
    </source>
</evidence>
<keyword evidence="3" id="KW-1185">Reference proteome</keyword>
<dbReference type="AlphaFoldDB" id="A0A941EG19"/>
<name>A0A941EG19_9ACTN</name>
<keyword evidence="2" id="KW-0378">Hydrolase</keyword>
<organism evidence="2 3">
    <name type="scientific">Actinospica acidithermotolerans</name>
    <dbReference type="NCBI Taxonomy" id="2828514"/>
    <lineage>
        <taxon>Bacteria</taxon>
        <taxon>Bacillati</taxon>
        <taxon>Actinomycetota</taxon>
        <taxon>Actinomycetes</taxon>
        <taxon>Catenulisporales</taxon>
        <taxon>Actinospicaceae</taxon>
        <taxon>Actinospica</taxon>
    </lineage>
</organism>
<dbReference type="InterPro" id="IPR029058">
    <property type="entry name" value="AB_hydrolase_fold"/>
</dbReference>
<dbReference type="SUPFAM" id="SSF53474">
    <property type="entry name" value="alpha/beta-Hydrolases"/>
    <property type="match status" value="1"/>
</dbReference>
<dbReference type="Gene3D" id="3.40.50.1820">
    <property type="entry name" value="alpha/beta hydrolase"/>
    <property type="match status" value="1"/>
</dbReference>
<dbReference type="Proteomes" id="UP000676325">
    <property type="component" value="Unassembled WGS sequence"/>
</dbReference>
<gene>
    <name evidence="2" type="ORF">KDK95_11920</name>
</gene>
<dbReference type="EMBL" id="JAGSOH010000026">
    <property type="protein sequence ID" value="MBR7827014.1"/>
    <property type="molecule type" value="Genomic_DNA"/>
</dbReference>
<sequence>MLHGKSRVLTSAVFAAALTCTGLTDVAGAQADSSTDGATTSYGGTLADSAQWIAQVPANFNGTVILYSHGFGPLTAQDAPSTGSAAALLAQGYALVGSSYDVDGSWWALDTAVSDQFNSLSAFLKASGLHPRHTIAAGTSMGGLINSLIDQESDGRVQGAVSFCGLVAGGVDLNNFQLNAEYAMTRLLPGASTVQIRDFASMAAGSASGAELTSAVTAAQSTASGRARIAVAAALLNEADWATGTSAPASSDYAGQELQEEEILTSGQLSFIESGRYMISEAEGGDSGSNIGVDYGALIRESPYYAQIKTLYKQAGLNLDADIANLDRHETYAPEGDSLARTQATSVNTGHLQVPELDVHTVSDQLAPVQFEGTYAQRVAVAGDSNLLRQVYVDAIGHCDFTDADIVAAIDSMSTVVDEHHWTAEASTDGLNQAANALGSSLGGGDFTRYRPTTLDVQNSLDLSR</sequence>
<evidence type="ECO:0000256" key="1">
    <source>
        <dbReference type="SAM" id="SignalP"/>
    </source>
</evidence>
<feature type="signal peptide" evidence="1">
    <location>
        <begin position="1"/>
        <end position="31"/>
    </location>
</feature>
<feature type="chain" id="PRO_5037335393" evidence="1">
    <location>
        <begin position="32"/>
        <end position="465"/>
    </location>
</feature>
<dbReference type="GO" id="GO:0016787">
    <property type="term" value="F:hydrolase activity"/>
    <property type="evidence" value="ECO:0007669"/>
    <property type="project" value="UniProtKB-KW"/>
</dbReference>
<evidence type="ECO:0000313" key="2">
    <source>
        <dbReference type="EMBL" id="MBR7827014.1"/>
    </source>
</evidence>
<proteinExistence type="predicted"/>
<accession>A0A941EG19</accession>
<comment type="caution">
    <text evidence="2">The sequence shown here is derived from an EMBL/GenBank/DDBJ whole genome shotgun (WGS) entry which is preliminary data.</text>
</comment>
<keyword evidence="1" id="KW-0732">Signal</keyword>
<reference evidence="2" key="1">
    <citation type="submission" date="2021-04" db="EMBL/GenBank/DDBJ databases">
        <title>Genome based classification of Actinospica acidithermotolerans sp. nov., an actinobacterium isolated from an Indonesian hot spring.</title>
        <authorList>
            <person name="Kusuma A.B."/>
            <person name="Putra K.E."/>
            <person name="Nafisah S."/>
            <person name="Loh J."/>
            <person name="Nouioui I."/>
            <person name="Goodfellow M."/>
        </authorList>
    </citation>
    <scope>NUCLEOTIDE SEQUENCE</scope>
    <source>
        <strain evidence="2">MGRD01-02</strain>
    </source>
</reference>
<dbReference type="RefSeq" id="WP_212518157.1">
    <property type="nucleotide sequence ID" value="NZ_JAGSOH010000026.1"/>
</dbReference>
<protein>
    <submittedName>
        <fullName evidence="2">Alpha/beta hydrolase</fullName>
    </submittedName>
</protein>